<evidence type="ECO:0000259" key="1">
    <source>
        <dbReference type="Pfam" id="PF01402"/>
    </source>
</evidence>
<dbReference type="GeneID" id="93017140"/>
<dbReference type="HOGENOM" id="CLU_155311_5_3_5"/>
<dbReference type="InterPro" id="IPR052991">
    <property type="entry name" value="Non-func_TypeII_TA_Antitoxin"/>
</dbReference>
<sequence>MKNQHLSDPITMRIPRDLLAEIEEIASLTERSRSWVIVRAMKAYLAAEGREIRDIAKARCAIENGEGIDLDTVIEEAEAIIKGAAA</sequence>
<gene>
    <name evidence="2" type="ORF">BALG_00699</name>
</gene>
<dbReference type="PANTHER" id="PTHR40688">
    <property type="match status" value="1"/>
</dbReference>
<accession>A0A0E1X0J4</accession>
<dbReference type="EMBL" id="EQ999546">
    <property type="protein sequence ID" value="EEZ30580.1"/>
    <property type="molecule type" value="Genomic_DNA"/>
</dbReference>
<dbReference type="Gene3D" id="1.10.1220.10">
    <property type="entry name" value="Met repressor-like"/>
    <property type="match status" value="1"/>
</dbReference>
<dbReference type="AlphaFoldDB" id="A0A0E1X0J4"/>
<proteinExistence type="predicted"/>
<feature type="domain" description="Ribbon-helix-helix protein CopG" evidence="1">
    <location>
        <begin position="10"/>
        <end position="47"/>
    </location>
</feature>
<organism evidence="2">
    <name type="scientific">Brucella pinnipedialis M292/94/1</name>
    <dbReference type="NCBI Taxonomy" id="520462"/>
    <lineage>
        <taxon>Bacteria</taxon>
        <taxon>Pseudomonadati</taxon>
        <taxon>Pseudomonadota</taxon>
        <taxon>Alphaproteobacteria</taxon>
        <taxon>Hyphomicrobiales</taxon>
        <taxon>Brucellaceae</taxon>
        <taxon>Brucella/Ochrobactrum group</taxon>
        <taxon>Brucella</taxon>
    </lineage>
</organism>
<dbReference type="InterPro" id="IPR013321">
    <property type="entry name" value="Arc_rbn_hlx_hlx"/>
</dbReference>
<dbReference type="InterPro" id="IPR010985">
    <property type="entry name" value="Ribbon_hlx_hlx"/>
</dbReference>
<dbReference type="Pfam" id="PF01402">
    <property type="entry name" value="RHH_1"/>
    <property type="match status" value="1"/>
</dbReference>
<dbReference type="Proteomes" id="UP000004659">
    <property type="component" value="Unassembled WGS sequence"/>
</dbReference>
<dbReference type="SUPFAM" id="SSF47598">
    <property type="entry name" value="Ribbon-helix-helix"/>
    <property type="match status" value="1"/>
</dbReference>
<dbReference type="PANTHER" id="PTHR40688:SF2">
    <property type="entry name" value="RIBBON-HELIX-HELIX PROTEIN COPG DOMAIN-CONTAINING PROTEIN"/>
    <property type="match status" value="1"/>
</dbReference>
<protein>
    <recommendedName>
        <fullName evidence="1">Ribbon-helix-helix protein CopG domain-containing protein</fullName>
    </recommendedName>
</protein>
<evidence type="ECO:0000313" key="2">
    <source>
        <dbReference type="EMBL" id="EEZ30580.1"/>
    </source>
</evidence>
<dbReference type="GO" id="GO:0006355">
    <property type="term" value="P:regulation of DNA-templated transcription"/>
    <property type="evidence" value="ECO:0007669"/>
    <property type="project" value="InterPro"/>
</dbReference>
<name>A0A0E1X0J4_9HYPH</name>
<reference evidence="2" key="1">
    <citation type="submission" date="2009-01" db="EMBL/GenBank/DDBJ databases">
        <title>The Genome Sequence of Brucella pinnipedialis M292/94/1.</title>
        <authorList>
            <consortium name="The Broad Institute Genome Sequencing Platform"/>
            <person name="Ward D."/>
            <person name="Young S.K."/>
            <person name="Kodira C.D."/>
            <person name="Zeng Q."/>
            <person name="Koehrsen M."/>
            <person name="Alvarado L."/>
            <person name="Berlin A."/>
            <person name="Borenstein D."/>
            <person name="Chen Z."/>
            <person name="Engels R."/>
            <person name="Freedman E."/>
            <person name="Gellesch M."/>
            <person name="Goldberg J."/>
            <person name="Griggs A."/>
            <person name="Gujja S."/>
            <person name="Heiman D."/>
            <person name="Hepburn T."/>
            <person name="Howarth C."/>
            <person name="Jen D."/>
            <person name="Larson L."/>
            <person name="Lewis B."/>
            <person name="Mehta T."/>
            <person name="Park D."/>
            <person name="Pearson M."/>
            <person name="Roberts A."/>
            <person name="Saif S."/>
            <person name="Shea T."/>
            <person name="Shenoy N."/>
            <person name="Sisk P."/>
            <person name="Stolte C."/>
            <person name="Sykes S."/>
            <person name="Walk T."/>
            <person name="White J."/>
            <person name="Yandava C."/>
            <person name="Whatmore A.M."/>
            <person name="Perrett L.L."/>
            <person name="O'Callaghan D."/>
            <person name="Nusbaum C."/>
            <person name="Galagan J."/>
            <person name="Birren B."/>
        </authorList>
    </citation>
    <scope>NUCLEOTIDE SEQUENCE [LARGE SCALE GENOMIC DNA]</scope>
    <source>
        <strain evidence="2">M292/94/1</strain>
    </source>
</reference>
<dbReference type="InterPro" id="IPR002145">
    <property type="entry name" value="CopG"/>
</dbReference>
<dbReference type="RefSeq" id="WP_002963566.1">
    <property type="nucleotide sequence ID" value="NZ_EQ999546.1"/>
</dbReference>